<reference evidence="4" key="1">
    <citation type="submission" date="2017-02" db="UniProtKB">
        <authorList>
            <consortium name="WormBaseParasite"/>
        </authorList>
    </citation>
    <scope>IDENTIFICATION</scope>
</reference>
<evidence type="ECO:0000313" key="3">
    <source>
        <dbReference type="Proteomes" id="UP000038045"/>
    </source>
</evidence>
<dbReference type="WBParaSite" id="PTRK_0000875500.1">
    <property type="protein sequence ID" value="PTRK_0000875500.1"/>
    <property type="gene ID" value="PTRK_0000875500"/>
</dbReference>
<keyword evidence="2" id="KW-0732">Signal</keyword>
<name>A0A0N4ZKX2_PARTI</name>
<evidence type="ECO:0000313" key="4">
    <source>
        <dbReference type="WBParaSite" id="PTRK_0000875500.1"/>
    </source>
</evidence>
<evidence type="ECO:0000256" key="2">
    <source>
        <dbReference type="SAM" id="SignalP"/>
    </source>
</evidence>
<dbReference type="AlphaFoldDB" id="A0A0N4ZKX2"/>
<proteinExistence type="predicted"/>
<feature type="region of interest" description="Disordered" evidence="1">
    <location>
        <begin position="172"/>
        <end position="191"/>
    </location>
</feature>
<protein>
    <submittedName>
        <fullName evidence="4">Salivary secreted protein</fullName>
    </submittedName>
</protein>
<dbReference type="Proteomes" id="UP000038045">
    <property type="component" value="Unplaced"/>
</dbReference>
<feature type="signal peptide" evidence="2">
    <location>
        <begin position="1"/>
        <end position="17"/>
    </location>
</feature>
<evidence type="ECO:0000256" key="1">
    <source>
        <dbReference type="SAM" id="MobiDB-lite"/>
    </source>
</evidence>
<sequence>MNRNIAFVLILFGLVVTTIEYSAFSRSRKSLICFREFFDDGRCSYECVTAGRGKGRCIWNDEKNSPRGSCVCELDHPNYINLQHNPPDLHPGGSPPYFPPPPPIYDFLICIAAFPRTYRCLGGNLGEEECEQYCRRNDYDTGFCMRDHLTNDWFCKCITYILNKERFDSKHQRLKESDDEDENEDDDLIVF</sequence>
<organism evidence="3 4">
    <name type="scientific">Parastrongyloides trichosuri</name>
    <name type="common">Possum-specific nematode worm</name>
    <dbReference type="NCBI Taxonomy" id="131310"/>
    <lineage>
        <taxon>Eukaryota</taxon>
        <taxon>Metazoa</taxon>
        <taxon>Ecdysozoa</taxon>
        <taxon>Nematoda</taxon>
        <taxon>Chromadorea</taxon>
        <taxon>Rhabditida</taxon>
        <taxon>Tylenchina</taxon>
        <taxon>Panagrolaimomorpha</taxon>
        <taxon>Strongyloidoidea</taxon>
        <taxon>Strongyloididae</taxon>
        <taxon>Parastrongyloides</taxon>
    </lineage>
</organism>
<feature type="chain" id="PRO_5005891910" evidence="2">
    <location>
        <begin position="18"/>
        <end position="191"/>
    </location>
</feature>
<accession>A0A0N4ZKX2</accession>
<keyword evidence="3" id="KW-1185">Reference proteome</keyword>
<feature type="compositionally biased region" description="Acidic residues" evidence="1">
    <location>
        <begin position="177"/>
        <end position="191"/>
    </location>
</feature>